<evidence type="ECO:0000313" key="3">
    <source>
        <dbReference type="EMBL" id="AAO44580.1"/>
    </source>
</evidence>
<dbReference type="GO" id="GO:0044183">
    <property type="term" value="F:protein folding chaperone"/>
    <property type="evidence" value="ECO:0007669"/>
    <property type="project" value="TreeGrafter"/>
</dbReference>
<dbReference type="GO" id="GO:0015031">
    <property type="term" value="P:protein transport"/>
    <property type="evidence" value="ECO:0007669"/>
    <property type="project" value="UniProtKB-UniRule"/>
</dbReference>
<comment type="catalytic activity">
    <reaction evidence="1">
        <text>[protein]-peptidylproline (omega=180) = [protein]-peptidylproline (omega=0)</text>
        <dbReference type="Rhea" id="RHEA:16237"/>
        <dbReference type="Rhea" id="RHEA-COMP:10747"/>
        <dbReference type="Rhea" id="RHEA-COMP:10748"/>
        <dbReference type="ChEBI" id="CHEBI:83833"/>
        <dbReference type="ChEBI" id="CHEBI:83834"/>
        <dbReference type="EC" id="5.2.1.8"/>
    </reaction>
</comment>
<dbReference type="PANTHER" id="PTHR30560">
    <property type="entry name" value="TRIGGER FACTOR CHAPERONE AND PEPTIDYL-PROLYL CIS/TRANS ISOMERASE"/>
    <property type="match status" value="1"/>
</dbReference>
<dbReference type="AlphaFoldDB" id="Q83MU6"/>
<dbReference type="GO" id="GO:0005737">
    <property type="term" value="C:cytoplasm"/>
    <property type="evidence" value="ECO:0007669"/>
    <property type="project" value="UniProtKB-SubCell"/>
</dbReference>
<dbReference type="SUPFAM" id="SSF109998">
    <property type="entry name" value="Triger factor/SurA peptide-binding domain-like"/>
    <property type="match status" value="1"/>
</dbReference>
<sequence>MGRTLKSIVQRVSETELKLQVTIPSESLKPHVDRAYREVAKTVSVPGFRRGKVPVRIIDQRIGKHVVLDRAINDCIGDFFQSAVDEQGLTPVAAPKAHIASLPTEPDASLEVVFDVHVYPDVDFPAFENKQIEVDAIDVTDSMVDSEIVGIREKLATFTALDRPAIDGDFLILDLQILDGDKVLSESNAVPYELGSNTLFDGLDSALTSARAGYTTTIDLTPPVEDPAGENPQQDQFAKSGDTRRVKLKVSSVNKRDLPEENDELARLVGGFANLEELRKDSAKNIERSMLFQRSLQARDLLLEQLLSEITFLLPGPIADVLDEIKDEEEKQNRTKQARRDILLDLLAKTFSVTLKEDELERYLSSAAAQRKMSVATLVSVIKSAGQDKYVISDIVRNKALSIALSRVKVIDSAGNPLDISEFTIKTDGDPKVRRSE</sequence>
<dbReference type="PIRSF" id="PIRSF003095">
    <property type="entry name" value="Trigger_factor"/>
    <property type="match status" value="1"/>
</dbReference>
<dbReference type="KEGG" id="twh:TWT_483"/>
<dbReference type="EMBL" id="AE014184">
    <property type="protein sequence ID" value="AAO44580.1"/>
    <property type="molecule type" value="Genomic_DNA"/>
</dbReference>
<dbReference type="GO" id="GO:0043022">
    <property type="term" value="F:ribosome binding"/>
    <property type="evidence" value="ECO:0007669"/>
    <property type="project" value="TreeGrafter"/>
</dbReference>
<keyword evidence="4" id="KW-1185">Reference proteome</keyword>
<comment type="function">
    <text evidence="1">Involved in protein export. Acts as a chaperone by maintaining the newly synthesized protein in an open conformation. Functions as a peptidyl-prolyl cis-trans isomerase.</text>
</comment>
<gene>
    <name evidence="1 3" type="primary">tig</name>
    <name evidence="3" type="ordered locus">TWT_483</name>
</gene>
<dbReference type="SUPFAM" id="SSF102735">
    <property type="entry name" value="Trigger factor ribosome-binding domain"/>
    <property type="match status" value="1"/>
</dbReference>
<dbReference type="SUPFAM" id="SSF54534">
    <property type="entry name" value="FKBP-like"/>
    <property type="match status" value="1"/>
</dbReference>
<dbReference type="NCBIfam" id="TIGR00115">
    <property type="entry name" value="tig"/>
    <property type="match status" value="1"/>
</dbReference>
<comment type="similarity">
    <text evidence="1">Belongs to the FKBP-type PPIase family. Tig subfamily.</text>
</comment>
<comment type="domain">
    <text evidence="1">Consists of 3 domains; the N-terminus binds the ribosome, the middle domain has PPIase activity, while the C-terminus has intrinsic chaperone activity on its own.</text>
</comment>
<evidence type="ECO:0000313" key="4">
    <source>
        <dbReference type="Proteomes" id="UP000002200"/>
    </source>
</evidence>
<feature type="domain" description="Trigger factor ribosome-binding bacterial" evidence="2">
    <location>
        <begin position="9"/>
        <end position="148"/>
    </location>
</feature>
<keyword evidence="1" id="KW-0143">Chaperone</keyword>
<keyword evidence="1" id="KW-0132">Cell division</keyword>
<accession>Q83MU6</accession>
<dbReference type="HAMAP" id="MF_00303">
    <property type="entry name" value="Trigger_factor_Tig"/>
    <property type="match status" value="1"/>
</dbReference>
<dbReference type="eggNOG" id="COG0544">
    <property type="taxonomic scope" value="Bacteria"/>
</dbReference>
<evidence type="ECO:0000256" key="1">
    <source>
        <dbReference type="HAMAP-Rule" id="MF_00303"/>
    </source>
</evidence>
<dbReference type="GO" id="GO:0043335">
    <property type="term" value="P:protein unfolding"/>
    <property type="evidence" value="ECO:0007669"/>
    <property type="project" value="TreeGrafter"/>
</dbReference>
<keyword evidence="1" id="KW-0131">Cell cycle</keyword>
<evidence type="ECO:0000259" key="2">
    <source>
        <dbReference type="Pfam" id="PF05697"/>
    </source>
</evidence>
<comment type="subcellular location">
    <subcellularLocation>
        <location evidence="1">Cytoplasm</location>
    </subcellularLocation>
    <text evidence="1">About half TF is bound to the ribosome near the polypeptide exit tunnel while the other half is free in the cytoplasm.</text>
</comment>
<dbReference type="InterPro" id="IPR037041">
    <property type="entry name" value="Trigger_fac_C_sf"/>
</dbReference>
<keyword evidence="1" id="KW-0963">Cytoplasm</keyword>
<dbReference type="InterPro" id="IPR046357">
    <property type="entry name" value="PPIase_dom_sf"/>
</dbReference>
<dbReference type="RefSeq" id="WP_011102603.1">
    <property type="nucleotide sequence ID" value="NC_004572.3"/>
</dbReference>
<dbReference type="Gene3D" id="3.30.70.1050">
    <property type="entry name" value="Trigger factor ribosome-binding domain"/>
    <property type="match status" value="1"/>
</dbReference>
<dbReference type="Gene3D" id="3.10.50.40">
    <property type="match status" value="1"/>
</dbReference>
<dbReference type="EC" id="5.2.1.8" evidence="1"/>
<reference evidence="3 4" key="1">
    <citation type="journal article" date="2003" name="Genome Res.">
        <title>Tropheryma whipplei twist: a human pathogenic Actinobacteria with a reduced genome.</title>
        <authorList>
            <person name="Raoult D."/>
            <person name="Ogata H."/>
            <person name="Audic S."/>
            <person name="Robert C."/>
            <person name="Suhre K."/>
            <person name="Drancourt M."/>
            <person name="Claverie J.-M."/>
        </authorList>
    </citation>
    <scope>NUCLEOTIDE SEQUENCE [LARGE SCALE GENOMIC DNA]</scope>
    <source>
        <strain evidence="3 4">Twist</strain>
    </source>
</reference>
<dbReference type="InterPro" id="IPR005215">
    <property type="entry name" value="Trig_fac"/>
</dbReference>
<dbReference type="GO" id="GO:0051301">
    <property type="term" value="P:cell division"/>
    <property type="evidence" value="ECO:0007669"/>
    <property type="project" value="UniProtKB-KW"/>
</dbReference>
<dbReference type="InterPro" id="IPR027304">
    <property type="entry name" value="Trigger_fact/SurA_dom_sf"/>
</dbReference>
<dbReference type="OrthoDB" id="9767721at2"/>
<dbReference type="GO" id="GO:0003755">
    <property type="term" value="F:peptidyl-prolyl cis-trans isomerase activity"/>
    <property type="evidence" value="ECO:0007669"/>
    <property type="project" value="UniProtKB-UniRule"/>
</dbReference>
<proteinExistence type="inferred from homology"/>
<dbReference type="PANTHER" id="PTHR30560:SF3">
    <property type="entry name" value="TRIGGER FACTOR-LIKE PROTEIN TIG, CHLOROPLASTIC"/>
    <property type="match status" value="1"/>
</dbReference>
<protein>
    <recommendedName>
        <fullName evidence="1">Trigger factor</fullName>
        <shortName evidence="1">TF</shortName>
        <ecNumber evidence="1">5.2.1.8</ecNumber>
    </recommendedName>
    <alternativeName>
        <fullName evidence="1">PPIase</fullName>
    </alternativeName>
</protein>
<dbReference type="InterPro" id="IPR036611">
    <property type="entry name" value="Trigger_fac_ribosome-bd_sf"/>
</dbReference>
<keyword evidence="1" id="KW-0697">Rotamase</keyword>
<dbReference type="Proteomes" id="UP000002200">
    <property type="component" value="Chromosome"/>
</dbReference>
<dbReference type="InterPro" id="IPR008881">
    <property type="entry name" value="Trigger_fac_ribosome-bd_bac"/>
</dbReference>
<keyword evidence="1" id="KW-0413">Isomerase</keyword>
<dbReference type="HOGENOM" id="CLU_033058_3_0_11"/>
<name>Q83MU6_TROWT</name>
<dbReference type="STRING" id="203267.TWT_483"/>
<dbReference type="GO" id="GO:0051083">
    <property type="term" value="P:'de novo' cotranslational protein folding"/>
    <property type="evidence" value="ECO:0007669"/>
    <property type="project" value="TreeGrafter"/>
</dbReference>
<dbReference type="Pfam" id="PF05697">
    <property type="entry name" value="Trigger_N"/>
    <property type="match status" value="1"/>
</dbReference>
<organism evidence="3 4">
    <name type="scientific">Tropheryma whipplei (strain Twist)</name>
    <name type="common">Whipple's bacillus</name>
    <dbReference type="NCBI Taxonomy" id="203267"/>
    <lineage>
        <taxon>Bacteria</taxon>
        <taxon>Bacillati</taxon>
        <taxon>Actinomycetota</taxon>
        <taxon>Actinomycetes</taxon>
        <taxon>Micrococcales</taxon>
        <taxon>Tropherymataceae</taxon>
        <taxon>Tropheryma</taxon>
    </lineage>
</organism>
<dbReference type="Gene3D" id="1.10.3120.10">
    <property type="entry name" value="Trigger factor, C-terminal domain"/>
    <property type="match status" value="1"/>
</dbReference>